<feature type="region of interest" description="Disordered" evidence="1">
    <location>
        <begin position="1"/>
        <end position="63"/>
    </location>
</feature>
<evidence type="ECO:0000256" key="1">
    <source>
        <dbReference type="SAM" id="MobiDB-lite"/>
    </source>
</evidence>
<proteinExistence type="predicted"/>
<feature type="compositionally biased region" description="Pro residues" evidence="1">
    <location>
        <begin position="14"/>
        <end position="39"/>
    </location>
</feature>
<evidence type="ECO:0000313" key="2">
    <source>
        <dbReference type="EMBL" id="CEG44346.1"/>
    </source>
</evidence>
<dbReference type="RefSeq" id="XP_024580715.1">
    <property type="nucleotide sequence ID" value="XM_024730438.1"/>
</dbReference>
<keyword evidence="3" id="KW-1185">Reference proteome</keyword>
<name>A0A0P1ATS9_PLAHL</name>
<accession>A0A0P1ATS9</accession>
<dbReference type="EMBL" id="CCYD01001204">
    <property type="protein sequence ID" value="CEG44346.1"/>
    <property type="molecule type" value="Genomic_DNA"/>
</dbReference>
<dbReference type="STRING" id="4781.A0A0P1ATS9"/>
<dbReference type="Proteomes" id="UP000054928">
    <property type="component" value="Unassembled WGS sequence"/>
</dbReference>
<evidence type="ECO:0000313" key="3">
    <source>
        <dbReference type="Proteomes" id="UP000054928"/>
    </source>
</evidence>
<feature type="compositionally biased region" description="Low complexity" evidence="1">
    <location>
        <begin position="40"/>
        <end position="54"/>
    </location>
</feature>
<organism evidence="2 3">
    <name type="scientific">Plasmopara halstedii</name>
    <name type="common">Downy mildew of sunflower</name>
    <dbReference type="NCBI Taxonomy" id="4781"/>
    <lineage>
        <taxon>Eukaryota</taxon>
        <taxon>Sar</taxon>
        <taxon>Stramenopiles</taxon>
        <taxon>Oomycota</taxon>
        <taxon>Peronosporomycetes</taxon>
        <taxon>Peronosporales</taxon>
        <taxon>Peronosporaceae</taxon>
        <taxon>Plasmopara</taxon>
    </lineage>
</organism>
<sequence length="140" mass="15782">MNYPPPLGTYQQGYPPPGQPYPPIQGHPPPHVYPYPGQPYPQGYQPPGQPYLQSYPPPGPAQYPQGYPVPPTVYAPPQYHSQAYYAAQGRHLFVQATLSHGGCVVPQPHYVAYPGVAYGSGYYNKKGKFKRYKFKHKRFF</sequence>
<dbReference type="OMA" id="LWAMGIC"/>
<protein>
    <submittedName>
        <fullName evidence="2">Uncharacterized protein</fullName>
    </submittedName>
</protein>
<dbReference type="AlphaFoldDB" id="A0A0P1ATS9"/>
<reference evidence="3" key="1">
    <citation type="submission" date="2014-09" db="EMBL/GenBank/DDBJ databases">
        <authorList>
            <person name="Sharma Rahul"/>
            <person name="Thines Marco"/>
        </authorList>
    </citation>
    <scope>NUCLEOTIDE SEQUENCE [LARGE SCALE GENOMIC DNA]</scope>
</reference>
<dbReference type="GeneID" id="36395770"/>